<keyword evidence="4" id="KW-1185">Reference proteome</keyword>
<reference evidence="3 4" key="1">
    <citation type="journal article" date="2015" name="Fungal Genet. Biol.">
        <title>Evolution of novel wood decay mechanisms in Agaricales revealed by the genome sequences of Fistulina hepatica and Cylindrobasidium torrendii.</title>
        <authorList>
            <person name="Floudas D."/>
            <person name="Held B.W."/>
            <person name="Riley R."/>
            <person name="Nagy L.G."/>
            <person name="Koehler G."/>
            <person name="Ransdell A.S."/>
            <person name="Younus H."/>
            <person name="Chow J."/>
            <person name="Chiniquy J."/>
            <person name="Lipzen A."/>
            <person name="Tritt A."/>
            <person name="Sun H."/>
            <person name="Haridas S."/>
            <person name="LaButti K."/>
            <person name="Ohm R.A."/>
            <person name="Kues U."/>
            <person name="Blanchette R.A."/>
            <person name="Grigoriev I.V."/>
            <person name="Minto R.E."/>
            <person name="Hibbett D.S."/>
        </authorList>
    </citation>
    <scope>NUCLEOTIDE SEQUENCE [LARGE SCALE GENOMIC DNA]</scope>
    <source>
        <strain evidence="3 4">ATCC 64428</strain>
    </source>
</reference>
<organism evidence="3 4">
    <name type="scientific">Fistulina hepatica ATCC 64428</name>
    <dbReference type="NCBI Taxonomy" id="1128425"/>
    <lineage>
        <taxon>Eukaryota</taxon>
        <taxon>Fungi</taxon>
        <taxon>Dikarya</taxon>
        <taxon>Basidiomycota</taxon>
        <taxon>Agaricomycotina</taxon>
        <taxon>Agaricomycetes</taxon>
        <taxon>Agaricomycetidae</taxon>
        <taxon>Agaricales</taxon>
        <taxon>Fistulinaceae</taxon>
        <taxon>Fistulina</taxon>
    </lineage>
</organism>
<dbReference type="InterPro" id="IPR001611">
    <property type="entry name" value="Leu-rich_rpt"/>
</dbReference>
<proteinExistence type="predicted"/>
<dbReference type="PANTHER" id="PTHR47566">
    <property type="match status" value="1"/>
</dbReference>
<gene>
    <name evidence="3" type="ORF">FISHEDRAFT_33584</name>
</gene>
<dbReference type="InterPro" id="IPR032675">
    <property type="entry name" value="LRR_dom_sf"/>
</dbReference>
<dbReference type="GO" id="GO:1902412">
    <property type="term" value="P:regulation of mitotic cytokinesis"/>
    <property type="evidence" value="ECO:0007669"/>
    <property type="project" value="TreeGrafter"/>
</dbReference>
<sequence length="574" mass="63962">MPRESSRRVVSGASEGVASRVVYVTSQPDEDGFGAEVGDGFDPDLTRGNATILTQASFRLTVDKLVTALTDVEPWEPYWEDLSVLDLRDKGLEGVVKLKDMCPKLGEVGLNNNHLCYLTGVPTTVRILHAARNKLTSLTSYAHLTRLEHLDINGNEVDSLGHLGALKRLRTLKASGNQIESVDGICHSAELVRLELAGNHISCIDFEKCEWPKLELLDISRNRISEVRNLREDILPRLTLLNLDNNCLSVLHFDLPRCFASLRVLRVSYNNLTSLDVGLLTNLKTFYADGNRFGEGSKSSKSSALEGTPPNKAITNLHKLTRLENFSARGKGRLYLEGRDLRDTRRIYLSGTILSTSLFTDACYNLVYLELAACRLTSSTATAPAATGDPSTGLAPRDSNLTVLPPLFRFTPNVRVLNLNYNFLENLQALHELRRVRKLTVVANRVKGSKELVRLTKEMPDLELCDFRMNPCTLGWYFPLLQLGGRSDEPGADPRIHVDDGRASANAQWHDLDQQFRRDLPNDSYVGRLAYRGLIMQSCAELRSLDGVTVTDKERKKASELLAMLSESKAQRAR</sequence>
<dbReference type="EMBL" id="KN881627">
    <property type="protein sequence ID" value="KIY53211.1"/>
    <property type="molecule type" value="Genomic_DNA"/>
</dbReference>
<dbReference type="SMART" id="SM00369">
    <property type="entry name" value="LRR_TYP"/>
    <property type="match status" value="4"/>
</dbReference>
<evidence type="ECO:0000256" key="2">
    <source>
        <dbReference type="ARBA" id="ARBA00022737"/>
    </source>
</evidence>
<dbReference type="AlphaFoldDB" id="A0A0D7API3"/>
<protein>
    <submittedName>
        <fullName evidence="3">L domain-like protein</fullName>
    </submittedName>
</protein>
<dbReference type="InterPro" id="IPR003591">
    <property type="entry name" value="Leu-rich_rpt_typical-subtyp"/>
</dbReference>
<dbReference type="InterPro" id="IPR052574">
    <property type="entry name" value="CDIRP"/>
</dbReference>
<dbReference type="OrthoDB" id="7451790at2759"/>
<evidence type="ECO:0000313" key="3">
    <source>
        <dbReference type="EMBL" id="KIY53211.1"/>
    </source>
</evidence>
<dbReference type="Proteomes" id="UP000054144">
    <property type="component" value="Unassembled WGS sequence"/>
</dbReference>
<keyword evidence="2" id="KW-0677">Repeat</keyword>
<dbReference type="PROSITE" id="PS51450">
    <property type="entry name" value="LRR"/>
    <property type="match status" value="3"/>
</dbReference>
<name>A0A0D7API3_9AGAR</name>
<dbReference type="PANTHER" id="PTHR47566:SF1">
    <property type="entry name" value="PROTEIN NUD1"/>
    <property type="match status" value="1"/>
</dbReference>
<dbReference type="SUPFAM" id="SSF52058">
    <property type="entry name" value="L domain-like"/>
    <property type="match status" value="2"/>
</dbReference>
<dbReference type="Gene3D" id="3.80.10.10">
    <property type="entry name" value="Ribonuclease Inhibitor"/>
    <property type="match status" value="2"/>
</dbReference>
<dbReference type="GO" id="GO:0035591">
    <property type="term" value="F:signaling adaptor activity"/>
    <property type="evidence" value="ECO:0007669"/>
    <property type="project" value="TreeGrafter"/>
</dbReference>
<dbReference type="GO" id="GO:0031028">
    <property type="term" value="P:septation initiation signaling"/>
    <property type="evidence" value="ECO:0007669"/>
    <property type="project" value="TreeGrafter"/>
</dbReference>
<accession>A0A0D7API3</accession>
<dbReference type="GO" id="GO:0061499">
    <property type="term" value="C:outer plaque of mitotic spindle pole body"/>
    <property type="evidence" value="ECO:0007669"/>
    <property type="project" value="TreeGrafter"/>
</dbReference>
<keyword evidence="1" id="KW-0433">Leucine-rich repeat</keyword>
<evidence type="ECO:0000256" key="1">
    <source>
        <dbReference type="ARBA" id="ARBA00022614"/>
    </source>
</evidence>
<evidence type="ECO:0000313" key="4">
    <source>
        <dbReference type="Proteomes" id="UP000054144"/>
    </source>
</evidence>